<comment type="similarity">
    <text evidence="2">Belongs to the nucleoside triphosphate pyrophosphohydrolase family.</text>
</comment>
<evidence type="ECO:0000259" key="6">
    <source>
        <dbReference type="Pfam" id="PF03819"/>
    </source>
</evidence>
<dbReference type="FunFam" id="1.10.287.1080:FF:000003">
    <property type="entry name" value="Nucleoside triphosphate pyrophosphohydrolase"/>
    <property type="match status" value="1"/>
</dbReference>
<dbReference type="GO" id="GO:0046081">
    <property type="term" value="P:dUTP catabolic process"/>
    <property type="evidence" value="ECO:0007669"/>
    <property type="project" value="TreeGrafter"/>
</dbReference>
<evidence type="ECO:0000313" key="8">
    <source>
        <dbReference type="Proteomes" id="UP000184066"/>
    </source>
</evidence>
<dbReference type="Pfam" id="PF03819">
    <property type="entry name" value="MazG"/>
    <property type="match status" value="2"/>
</dbReference>
<dbReference type="InterPro" id="IPR048015">
    <property type="entry name" value="NTP-PPase_MazG-like_N"/>
</dbReference>
<dbReference type="NCBIfam" id="TIGR00444">
    <property type="entry name" value="mazG"/>
    <property type="match status" value="1"/>
</dbReference>
<dbReference type="GO" id="GO:0046061">
    <property type="term" value="P:dATP catabolic process"/>
    <property type="evidence" value="ECO:0007669"/>
    <property type="project" value="TreeGrafter"/>
</dbReference>
<feature type="region of interest" description="Disordered" evidence="5">
    <location>
        <begin position="279"/>
        <end position="305"/>
    </location>
</feature>
<dbReference type="GO" id="GO:0006203">
    <property type="term" value="P:dGTP catabolic process"/>
    <property type="evidence" value="ECO:0007669"/>
    <property type="project" value="TreeGrafter"/>
</dbReference>
<dbReference type="GO" id="GO:0047693">
    <property type="term" value="F:ATP diphosphatase activity"/>
    <property type="evidence" value="ECO:0007669"/>
    <property type="project" value="UniProtKB-EC"/>
</dbReference>
<sequence length="305" mass="33405">MSDRPHPARPLPRPLSDRLVNDPEGGLERLREIMRRLREPGHGCPWDLEQDHRSIAPYAIEEAHEVVDAIEREAWDELPAELGDLLFQAVFHAQMAEERGLFGLDDVLRAISDKMVRRHPHVFAAPDPARDAAAQTRAWEEMKARERAGAQHAPAGALDGLPRALPALTRAAKLQARAARVGFDWPDAGGVADKIAEEARELAEAAAASDPAAIEEEMGDLLFAAANLARRLDVDPETALRRACAKFERRFRAVERALAAQGLRPEEATLEQMDALWNAEKARERAASDRDGDGDGEGDGGARGG</sequence>
<feature type="domain" description="NTP pyrophosphohydrolase MazG-like" evidence="6">
    <location>
        <begin position="194"/>
        <end position="251"/>
    </location>
</feature>
<dbReference type="GO" id="GO:0046076">
    <property type="term" value="P:dTTP catabolic process"/>
    <property type="evidence" value="ECO:0007669"/>
    <property type="project" value="TreeGrafter"/>
</dbReference>
<dbReference type="AlphaFoldDB" id="A0A1M7U032"/>
<dbReference type="NCBIfam" id="NF007113">
    <property type="entry name" value="PRK09562.1"/>
    <property type="match status" value="1"/>
</dbReference>
<dbReference type="CDD" id="cd11528">
    <property type="entry name" value="NTP-PPase_MazG_Nterm"/>
    <property type="match status" value="1"/>
</dbReference>
<proteinExistence type="inferred from homology"/>
<dbReference type="OrthoDB" id="9808939at2"/>
<dbReference type="GO" id="GO:0046052">
    <property type="term" value="P:UTP catabolic process"/>
    <property type="evidence" value="ECO:0007669"/>
    <property type="project" value="TreeGrafter"/>
</dbReference>
<evidence type="ECO:0000256" key="5">
    <source>
        <dbReference type="SAM" id="MobiDB-lite"/>
    </source>
</evidence>
<dbReference type="RefSeq" id="WP_072748348.1">
    <property type="nucleotide sequence ID" value="NZ_FOHL01000011.1"/>
</dbReference>
<dbReference type="PANTHER" id="PTHR30522:SF0">
    <property type="entry name" value="NUCLEOSIDE TRIPHOSPHATE PYROPHOSPHOHYDROLASE"/>
    <property type="match status" value="1"/>
</dbReference>
<dbReference type="SUPFAM" id="SSF101386">
    <property type="entry name" value="all-alpha NTP pyrophosphatases"/>
    <property type="match status" value="2"/>
</dbReference>
<dbReference type="InterPro" id="IPR048011">
    <property type="entry name" value="NTP-PPase_MazG-like_C"/>
</dbReference>
<dbReference type="FunFam" id="1.10.287.1080:FF:000001">
    <property type="entry name" value="Nucleoside triphosphate pyrophosphohydrolase"/>
    <property type="match status" value="1"/>
</dbReference>
<evidence type="ECO:0000256" key="3">
    <source>
        <dbReference type="ARBA" id="ARBA00066372"/>
    </source>
</evidence>
<feature type="domain" description="NTP pyrophosphohydrolase MazG-like" evidence="6">
    <location>
        <begin position="50"/>
        <end position="123"/>
    </location>
</feature>
<dbReference type="InterPro" id="IPR004518">
    <property type="entry name" value="MazG-like_dom"/>
</dbReference>
<accession>A0A1M7U032</accession>
<gene>
    <name evidence="7" type="ORF">SAMN05216200_11245</name>
</gene>
<dbReference type="Proteomes" id="UP000184066">
    <property type="component" value="Unassembled WGS sequence"/>
</dbReference>
<protein>
    <recommendedName>
        <fullName evidence="4">Nucleoside triphosphate pyrophosphohydrolase</fullName>
        <ecNumber evidence="3">3.6.1.8</ecNumber>
    </recommendedName>
</protein>
<dbReference type="STRING" id="1189325.SAMN04488119_11146"/>
<comment type="catalytic activity">
    <reaction evidence="1">
        <text>ATP + H2O = AMP + diphosphate + H(+)</text>
        <dbReference type="Rhea" id="RHEA:14245"/>
        <dbReference type="ChEBI" id="CHEBI:15377"/>
        <dbReference type="ChEBI" id="CHEBI:15378"/>
        <dbReference type="ChEBI" id="CHEBI:30616"/>
        <dbReference type="ChEBI" id="CHEBI:33019"/>
        <dbReference type="ChEBI" id="CHEBI:456215"/>
        <dbReference type="EC" id="3.6.1.8"/>
    </reaction>
</comment>
<evidence type="ECO:0000256" key="1">
    <source>
        <dbReference type="ARBA" id="ARBA00052141"/>
    </source>
</evidence>
<dbReference type="InterPro" id="IPR011551">
    <property type="entry name" value="NTP_PyrPHydrolase_MazG"/>
</dbReference>
<name>A0A1M7U032_9RHOB</name>
<evidence type="ECO:0000313" key="7">
    <source>
        <dbReference type="EMBL" id="SHN76339.1"/>
    </source>
</evidence>
<dbReference type="CDD" id="cd11529">
    <property type="entry name" value="NTP-PPase_MazG_Cterm"/>
    <property type="match status" value="1"/>
</dbReference>
<dbReference type="GO" id="GO:0046047">
    <property type="term" value="P:TTP catabolic process"/>
    <property type="evidence" value="ECO:0007669"/>
    <property type="project" value="TreeGrafter"/>
</dbReference>
<feature type="region of interest" description="Disordered" evidence="5">
    <location>
        <begin position="1"/>
        <end position="23"/>
    </location>
</feature>
<feature type="compositionally biased region" description="Basic and acidic residues" evidence="5">
    <location>
        <begin position="280"/>
        <end position="293"/>
    </location>
</feature>
<dbReference type="GO" id="GO:0006950">
    <property type="term" value="P:response to stress"/>
    <property type="evidence" value="ECO:0007669"/>
    <property type="project" value="UniProtKB-ARBA"/>
</dbReference>
<dbReference type="PANTHER" id="PTHR30522">
    <property type="entry name" value="NUCLEOSIDE TRIPHOSPHATE PYROPHOSPHOHYDROLASE"/>
    <property type="match status" value="1"/>
</dbReference>
<evidence type="ECO:0000256" key="2">
    <source>
        <dbReference type="ARBA" id="ARBA00061115"/>
    </source>
</evidence>
<evidence type="ECO:0000256" key="4">
    <source>
        <dbReference type="ARBA" id="ARBA00074799"/>
    </source>
</evidence>
<dbReference type="Gene3D" id="1.10.287.1080">
    <property type="entry name" value="MazG-like"/>
    <property type="match status" value="2"/>
</dbReference>
<dbReference type="EC" id="3.6.1.8" evidence="3"/>
<keyword evidence="8" id="KW-1185">Reference proteome</keyword>
<reference evidence="7 8" key="1">
    <citation type="submission" date="2016-12" db="EMBL/GenBank/DDBJ databases">
        <authorList>
            <person name="Song W.-J."/>
            <person name="Kurnit D.M."/>
        </authorList>
    </citation>
    <scope>NUCLEOTIDE SEQUENCE [LARGE SCALE GENOMIC DNA]</scope>
    <source>
        <strain evidence="7 8">CGMCC 1.10808</strain>
    </source>
</reference>
<organism evidence="7 8">
    <name type="scientific">Oceanicella actignis</name>
    <dbReference type="NCBI Taxonomy" id="1189325"/>
    <lineage>
        <taxon>Bacteria</taxon>
        <taxon>Pseudomonadati</taxon>
        <taxon>Pseudomonadota</taxon>
        <taxon>Alphaproteobacteria</taxon>
        <taxon>Rhodobacterales</taxon>
        <taxon>Paracoccaceae</taxon>
        <taxon>Oceanicella</taxon>
    </lineage>
</organism>
<dbReference type="EMBL" id="FRDL01000012">
    <property type="protein sequence ID" value="SHN76339.1"/>
    <property type="molecule type" value="Genomic_DNA"/>
</dbReference>